<keyword evidence="2 10" id="KW-0547">Nucleotide-binding</keyword>
<dbReference type="GO" id="GO:0000724">
    <property type="term" value="P:double-strand break repair via homologous recombination"/>
    <property type="evidence" value="ECO:0007669"/>
    <property type="project" value="UniProtKB-UniRule"/>
</dbReference>
<sequence length="1078" mass="126434">MGLTFQISNSIQSLSENLTDHLKNSKRSLFTPDVIVAQTEGMHIWLKEQIAQKNGIASNLKFLQPNNVILLVYKLLGGKFKKDLSRDNLIWILFQLLKENKFSIQYPDQANYIGKSPTDEHYKRIGLATKVADLFDQYQIYRPKIIEAWNQPFDGDYIMDWQEYLWRRAKVLTQSKVPDKTEITRFIKEKLEENDEQTIQNLKDNLPDIYLFGLSIITKFHIEIFEKLSEKIGIHYFLVNPAPEYYWTEDKNEKAVSKWKLQHNKLNTEDIYLIGNDLLTSWGKVTSTTLRLLYQNDMIFNIEDVTAIEPNTDTLLHAVQNDIYHNQIIFPAKYDPNYFQDQSLTIHAHYTIAREVEGLYQYLIHIIQNTRKPIHAREIAIFVTDIDAYAPYIQAIFENGPIKFRFKIADTEVVAGDSIFNTLQKILELNTINFTSENVLQIIESKYVIKMFGFTDLDKIRAAVKAANIRFGIQGNKEDETYLVSWLYGLKRMMYGICMSGETLYQDVFNENFYPIDLIEGYDSQNLISFIYFIDLLIKNIQSRKYARNLITWNAFVLETVHNFIYFPGEEMDEDYQLLEKKNKELNEEDTIYTEEINFEIFAYNFIETLQHTRRNALFLKDGITFCSLIPMRSIPFKIIGMLGMDGDHFPRKEQNLSFNKMLYPRELGDRDVKENDKNLFLETLMSAQSNLYISYIGKSIKDNKDINPSVLIDELINYLQKRAPKEIKVKAQIVYQHPLYANSEKYNRKNDNGLYFYNYRLANLEGLASSLKINDAPINHQNVEEDKELQMIDLVRFFQDAPKTYYNKVLGIYYNEAIDVLPEEEIFHLDKLQTIQIEDTILQSGKEKEILVNELKLKGVLPLKNPGLLTFQSIEQELQPLLLKFNTLTKNESNIKNEFSFKLLNYNIKCNLINIFNDELIIISKSNKAIDEKNLIYAYILNLITLYNELNISINIIGKNIFLKSIKKHISKEEAKKRLENLLHLFKKGEERLLPYSTTLILKGKQYIELVEKNNGKNLIRMISKDTHSYASQYLEMAYKDGLENNPTLDEDWKEYHDQLIIPMQEAFEEINEPQDM</sequence>
<evidence type="ECO:0000256" key="11">
    <source>
        <dbReference type="SAM" id="Coils"/>
    </source>
</evidence>
<dbReference type="EMBL" id="CP044016">
    <property type="protein sequence ID" value="QES88175.1"/>
    <property type="molecule type" value="Genomic_DNA"/>
</dbReference>
<evidence type="ECO:0000256" key="7">
    <source>
        <dbReference type="ARBA" id="ARBA00022840"/>
    </source>
</evidence>
<dbReference type="SUPFAM" id="SSF52540">
    <property type="entry name" value="P-loop containing nucleoside triphosphate hydrolases"/>
    <property type="match status" value="2"/>
</dbReference>
<accession>A0A5P2FYB8</accession>
<dbReference type="GO" id="GO:0009338">
    <property type="term" value="C:exodeoxyribonuclease V complex"/>
    <property type="evidence" value="ECO:0007669"/>
    <property type="project" value="InterPro"/>
</dbReference>
<dbReference type="OrthoDB" id="9762834at2"/>
<evidence type="ECO:0000256" key="5">
    <source>
        <dbReference type="ARBA" id="ARBA00022806"/>
    </source>
</evidence>
<dbReference type="InterPro" id="IPR006697">
    <property type="entry name" value="RecC"/>
</dbReference>
<dbReference type="SUPFAM" id="SSF52980">
    <property type="entry name" value="Restriction endonuclease-like"/>
    <property type="match status" value="1"/>
</dbReference>
<keyword evidence="5 10" id="KW-0347">Helicase</keyword>
<dbReference type="AlphaFoldDB" id="A0A5P2FYB8"/>
<dbReference type="Gene3D" id="3.40.50.300">
    <property type="entry name" value="P-loop containing nucleotide triphosphate hydrolases"/>
    <property type="match status" value="1"/>
</dbReference>
<dbReference type="HAMAP" id="MF_01486">
    <property type="entry name" value="RecC"/>
    <property type="match status" value="1"/>
</dbReference>
<dbReference type="Gene3D" id="1.10.486.10">
    <property type="entry name" value="PCRA, domain 4"/>
    <property type="match status" value="1"/>
</dbReference>
<reference evidence="13 14" key="1">
    <citation type="submission" date="2019-09" db="EMBL/GenBank/DDBJ databases">
        <title>Complete genome sequence of Arachidicoccus sp. B3-10 isolated from apple orchard soil.</title>
        <authorList>
            <person name="Kim H.S."/>
            <person name="Han K.-I."/>
            <person name="Suh M.K."/>
            <person name="Lee K.C."/>
            <person name="Eom M.K."/>
            <person name="Kim J.-S."/>
            <person name="Kang S.W."/>
            <person name="Sin Y."/>
            <person name="Lee J.-S."/>
        </authorList>
    </citation>
    <scope>NUCLEOTIDE SEQUENCE [LARGE SCALE GENOMIC DNA]</scope>
    <source>
        <strain evidence="13 14">B3-10</strain>
    </source>
</reference>
<protein>
    <recommendedName>
        <fullName evidence="10">RecBCD enzyme subunit RecC</fullName>
    </recommendedName>
    <alternativeName>
        <fullName evidence="10">Exonuclease V subunit RecC</fullName>
        <shortName evidence="10">ExoV subunit RecC</shortName>
    </alternativeName>
    <alternativeName>
        <fullName evidence="10">Helicase/nuclease RecBCD subunit RecC</fullName>
    </alternativeName>
</protein>
<comment type="function">
    <text evidence="10">A helicase/nuclease that prepares dsDNA breaks (DSB) for recombinational DNA repair. Binds to DSBs and unwinds DNA via a highly rapid and processive ATP-dependent bidirectional helicase activity. Unwinds dsDNA until it encounters a Chi (crossover hotspot instigator) sequence from the 3' direction. Cuts ssDNA a few nucleotides 3' to the Chi site. The properties and activities of the enzyme are changed at Chi. The Chi-altered holoenzyme produces a long 3'-ssDNA overhang and facilitates RecA-binding to the ssDNA for homologous DNA recombination and repair. Holoenzyme degrades any linearized DNA that is unable to undergo homologous recombination. In the holoenzyme this subunit recognizes the wild-type Chi sequence, and when added to isolated RecB increases its ATP-dependent helicase processivity.</text>
</comment>
<dbReference type="GO" id="GO:0003678">
    <property type="term" value="F:DNA helicase activity"/>
    <property type="evidence" value="ECO:0007669"/>
    <property type="project" value="UniProtKB-UniRule"/>
</dbReference>
<dbReference type="RefSeq" id="WP_131329062.1">
    <property type="nucleotide sequence ID" value="NZ_CP044016.1"/>
</dbReference>
<evidence type="ECO:0000256" key="2">
    <source>
        <dbReference type="ARBA" id="ARBA00022741"/>
    </source>
</evidence>
<evidence type="ECO:0000256" key="3">
    <source>
        <dbReference type="ARBA" id="ARBA00022763"/>
    </source>
</evidence>
<dbReference type="InterPro" id="IPR011335">
    <property type="entry name" value="Restrct_endonuc-II-like"/>
</dbReference>
<name>A0A5P2FYB8_9BACT</name>
<dbReference type="PIRSF" id="PIRSF000980">
    <property type="entry name" value="RecC"/>
    <property type="match status" value="1"/>
</dbReference>
<evidence type="ECO:0000313" key="14">
    <source>
        <dbReference type="Proteomes" id="UP000292424"/>
    </source>
</evidence>
<organism evidence="13 14">
    <name type="scientific">Rhizosphaericola mali</name>
    <dbReference type="NCBI Taxonomy" id="2545455"/>
    <lineage>
        <taxon>Bacteria</taxon>
        <taxon>Pseudomonadati</taxon>
        <taxon>Bacteroidota</taxon>
        <taxon>Chitinophagia</taxon>
        <taxon>Chitinophagales</taxon>
        <taxon>Chitinophagaceae</taxon>
        <taxon>Rhizosphaericola</taxon>
    </lineage>
</organism>
<evidence type="ECO:0000259" key="12">
    <source>
        <dbReference type="Pfam" id="PF17946"/>
    </source>
</evidence>
<evidence type="ECO:0000256" key="1">
    <source>
        <dbReference type="ARBA" id="ARBA00022722"/>
    </source>
</evidence>
<dbReference type="GO" id="GO:0008854">
    <property type="term" value="F:exodeoxyribonuclease V activity"/>
    <property type="evidence" value="ECO:0007669"/>
    <property type="project" value="InterPro"/>
</dbReference>
<evidence type="ECO:0000313" key="13">
    <source>
        <dbReference type="EMBL" id="QES88175.1"/>
    </source>
</evidence>
<evidence type="ECO:0000256" key="10">
    <source>
        <dbReference type="HAMAP-Rule" id="MF_01486"/>
    </source>
</evidence>
<keyword evidence="6 10" id="KW-0269">Exonuclease</keyword>
<dbReference type="Proteomes" id="UP000292424">
    <property type="component" value="Chromosome"/>
</dbReference>
<comment type="miscellaneous">
    <text evidence="10">In the RecBCD complex, RecB has a slow 3'-5' helicase, an exonuclease activity and loads RecA onto ssDNA, RecD has a fast 5'-3' helicase activity, while RecC stimulates the ATPase and processivity of the RecB helicase and contributes to recognition of the Chi site.</text>
</comment>
<feature type="domain" description="RecC C-terminal" evidence="12">
    <location>
        <begin position="788"/>
        <end position="999"/>
    </location>
</feature>
<comment type="similarity">
    <text evidence="10">Belongs to the RecC family.</text>
</comment>
<keyword evidence="14" id="KW-1185">Reference proteome</keyword>
<evidence type="ECO:0000256" key="8">
    <source>
        <dbReference type="ARBA" id="ARBA00023125"/>
    </source>
</evidence>
<dbReference type="Gene3D" id="1.10.10.990">
    <property type="match status" value="1"/>
</dbReference>
<feature type="coiled-coil region" evidence="11">
    <location>
        <begin position="569"/>
        <end position="596"/>
    </location>
</feature>
<dbReference type="InterPro" id="IPR027417">
    <property type="entry name" value="P-loop_NTPase"/>
</dbReference>
<gene>
    <name evidence="10" type="primary">recC</name>
    <name evidence="13" type="ORF">E0W69_005670</name>
</gene>
<dbReference type="PANTHER" id="PTHR30591">
    <property type="entry name" value="RECBCD ENZYME SUBUNIT RECC"/>
    <property type="match status" value="1"/>
</dbReference>
<proteinExistence type="inferred from homology"/>
<evidence type="ECO:0000256" key="9">
    <source>
        <dbReference type="ARBA" id="ARBA00023204"/>
    </source>
</evidence>
<evidence type="ECO:0000256" key="4">
    <source>
        <dbReference type="ARBA" id="ARBA00022801"/>
    </source>
</evidence>
<keyword evidence="9 10" id="KW-0234">DNA repair</keyword>
<dbReference type="GO" id="GO:0005524">
    <property type="term" value="F:ATP binding"/>
    <property type="evidence" value="ECO:0007669"/>
    <property type="project" value="UniProtKB-UniRule"/>
</dbReference>
<dbReference type="Pfam" id="PF17946">
    <property type="entry name" value="RecC_C"/>
    <property type="match status" value="1"/>
</dbReference>
<comment type="subunit">
    <text evidence="10">Heterotrimer of RecB, RecC and RecD. All subunits contribute to DNA-binding.</text>
</comment>
<evidence type="ECO:0000256" key="6">
    <source>
        <dbReference type="ARBA" id="ARBA00022839"/>
    </source>
</evidence>
<keyword evidence="11" id="KW-0175">Coiled coil</keyword>
<dbReference type="Pfam" id="PF04257">
    <property type="entry name" value="Exonuc_V_gamma"/>
    <property type="match status" value="1"/>
</dbReference>
<dbReference type="InterPro" id="IPR013986">
    <property type="entry name" value="DExx_box_DNA_helicase_dom_sf"/>
</dbReference>
<dbReference type="GO" id="GO:0003677">
    <property type="term" value="F:DNA binding"/>
    <property type="evidence" value="ECO:0007669"/>
    <property type="project" value="UniProtKB-UniRule"/>
</dbReference>
<dbReference type="KEGG" id="arac:E0W69_005670"/>
<dbReference type="PANTHER" id="PTHR30591:SF1">
    <property type="entry name" value="RECBCD ENZYME SUBUNIT RECC"/>
    <property type="match status" value="1"/>
</dbReference>
<dbReference type="InterPro" id="IPR041500">
    <property type="entry name" value="RecC_C"/>
</dbReference>
<keyword evidence="7 10" id="KW-0067">ATP-binding</keyword>
<dbReference type="Gene3D" id="1.10.10.160">
    <property type="match status" value="1"/>
</dbReference>
<keyword evidence="8 10" id="KW-0238">DNA-binding</keyword>
<keyword evidence="3 10" id="KW-0227">DNA damage</keyword>
<dbReference type="Gene3D" id="3.40.50.10930">
    <property type="match status" value="1"/>
</dbReference>
<keyword evidence="4 10" id="KW-0378">Hydrolase</keyword>
<keyword evidence="1 10" id="KW-0540">Nuclease</keyword>